<evidence type="ECO:0000256" key="1">
    <source>
        <dbReference type="SAM" id="SignalP"/>
    </source>
</evidence>
<keyword evidence="1" id="KW-0732">Signal</keyword>
<comment type="caution">
    <text evidence="2">The sequence shown here is derived from an EMBL/GenBank/DDBJ whole genome shotgun (WGS) entry which is preliminary data.</text>
</comment>
<sequence>MKKMALTTLALGISFTAMFGLSSGTAEASSHNYKTVAEYKKNEVSRHEVKIKGKWVKCVVSQYYRREVTTCTKHKGEKKVTHWVSYSKSHSHAH</sequence>
<feature type="chain" id="PRO_5036903381" evidence="1">
    <location>
        <begin position="29"/>
        <end position="94"/>
    </location>
</feature>
<dbReference type="RefSeq" id="WP_188389341.1">
    <property type="nucleotide sequence ID" value="NZ_BMFK01000003.1"/>
</dbReference>
<feature type="signal peptide" evidence="1">
    <location>
        <begin position="1"/>
        <end position="28"/>
    </location>
</feature>
<reference evidence="2" key="1">
    <citation type="journal article" date="2014" name="Int. J. Syst. Evol. Microbiol.">
        <title>Complete genome sequence of Corynebacterium casei LMG S-19264T (=DSM 44701T), isolated from a smear-ripened cheese.</title>
        <authorList>
            <consortium name="US DOE Joint Genome Institute (JGI-PGF)"/>
            <person name="Walter F."/>
            <person name="Albersmeier A."/>
            <person name="Kalinowski J."/>
            <person name="Ruckert C."/>
        </authorList>
    </citation>
    <scope>NUCLEOTIDE SEQUENCE</scope>
    <source>
        <strain evidence="2">CGMCC 1.12698</strain>
    </source>
</reference>
<dbReference type="Proteomes" id="UP000605259">
    <property type="component" value="Unassembled WGS sequence"/>
</dbReference>
<accession>A0A917ETJ1</accession>
<evidence type="ECO:0000313" key="2">
    <source>
        <dbReference type="EMBL" id="GGE78611.1"/>
    </source>
</evidence>
<evidence type="ECO:0000313" key="3">
    <source>
        <dbReference type="Proteomes" id="UP000605259"/>
    </source>
</evidence>
<dbReference type="EMBL" id="BMFK01000003">
    <property type="protein sequence ID" value="GGE78611.1"/>
    <property type="molecule type" value="Genomic_DNA"/>
</dbReference>
<dbReference type="AlphaFoldDB" id="A0A917ETJ1"/>
<reference evidence="2" key="2">
    <citation type="submission" date="2020-09" db="EMBL/GenBank/DDBJ databases">
        <authorList>
            <person name="Sun Q."/>
            <person name="Zhou Y."/>
        </authorList>
    </citation>
    <scope>NUCLEOTIDE SEQUENCE</scope>
    <source>
        <strain evidence="2">CGMCC 1.12698</strain>
    </source>
</reference>
<protein>
    <submittedName>
        <fullName evidence="2">Uncharacterized protein</fullName>
    </submittedName>
</protein>
<keyword evidence="3" id="KW-1185">Reference proteome</keyword>
<proteinExistence type="predicted"/>
<gene>
    <name evidence="2" type="ORF">GCM10007140_30260</name>
</gene>
<name>A0A917ETJ1_9BACI</name>
<organism evidence="2 3">
    <name type="scientific">Priestia taiwanensis</name>
    <dbReference type="NCBI Taxonomy" id="1347902"/>
    <lineage>
        <taxon>Bacteria</taxon>
        <taxon>Bacillati</taxon>
        <taxon>Bacillota</taxon>
        <taxon>Bacilli</taxon>
        <taxon>Bacillales</taxon>
        <taxon>Bacillaceae</taxon>
        <taxon>Priestia</taxon>
    </lineage>
</organism>